<evidence type="ECO:0000256" key="5">
    <source>
        <dbReference type="ARBA" id="ARBA00023159"/>
    </source>
</evidence>
<organism evidence="12 13">
    <name type="scientific">Lactuca virosa</name>
    <dbReference type="NCBI Taxonomy" id="75947"/>
    <lineage>
        <taxon>Eukaryota</taxon>
        <taxon>Viridiplantae</taxon>
        <taxon>Streptophyta</taxon>
        <taxon>Embryophyta</taxon>
        <taxon>Tracheophyta</taxon>
        <taxon>Spermatophyta</taxon>
        <taxon>Magnoliopsida</taxon>
        <taxon>eudicotyledons</taxon>
        <taxon>Gunneridae</taxon>
        <taxon>Pentapetalae</taxon>
        <taxon>asterids</taxon>
        <taxon>campanulids</taxon>
        <taxon>Asterales</taxon>
        <taxon>Asteraceae</taxon>
        <taxon>Cichorioideae</taxon>
        <taxon>Cichorieae</taxon>
        <taxon>Lactucinae</taxon>
        <taxon>Lactuca</taxon>
    </lineage>
</organism>
<reference evidence="12 13" key="1">
    <citation type="submission" date="2022-01" db="EMBL/GenBank/DDBJ databases">
        <authorList>
            <person name="Xiong W."/>
            <person name="Schranz E."/>
        </authorList>
    </citation>
    <scope>NUCLEOTIDE SEQUENCE [LARGE SCALE GENOMIC DNA]</scope>
</reference>
<keyword evidence="3" id="KW-0805">Transcription regulation</keyword>
<dbReference type="Pfam" id="PF00170">
    <property type="entry name" value="bZIP_1"/>
    <property type="match status" value="1"/>
</dbReference>
<dbReference type="SUPFAM" id="SSF57959">
    <property type="entry name" value="Leucine zipper domain"/>
    <property type="match status" value="1"/>
</dbReference>
<dbReference type="EMBL" id="CAKMRJ010000113">
    <property type="protein sequence ID" value="CAH1418547.1"/>
    <property type="molecule type" value="Genomic_DNA"/>
</dbReference>
<dbReference type="GO" id="GO:0006351">
    <property type="term" value="P:DNA-templated transcription"/>
    <property type="evidence" value="ECO:0007669"/>
    <property type="project" value="InterPro"/>
</dbReference>
<protein>
    <submittedName>
        <fullName evidence="12">Uncharacterized protein</fullName>
    </submittedName>
</protein>
<dbReference type="GO" id="GO:0003700">
    <property type="term" value="F:DNA-binding transcription factor activity"/>
    <property type="evidence" value="ECO:0007669"/>
    <property type="project" value="InterPro"/>
</dbReference>
<dbReference type="InterPro" id="IPR004827">
    <property type="entry name" value="bZIP"/>
</dbReference>
<accession>A0AAU9LYB1</accession>
<keyword evidence="4" id="KW-0238">DNA-binding</keyword>
<keyword evidence="5" id="KW-0010">Activator</keyword>
<evidence type="ECO:0000256" key="4">
    <source>
        <dbReference type="ARBA" id="ARBA00023125"/>
    </source>
</evidence>
<evidence type="ECO:0000256" key="8">
    <source>
        <dbReference type="SAM" id="Coils"/>
    </source>
</evidence>
<feature type="compositionally biased region" description="Polar residues" evidence="9">
    <location>
        <begin position="12"/>
        <end position="22"/>
    </location>
</feature>
<dbReference type="PROSITE" id="PS51806">
    <property type="entry name" value="DOG1"/>
    <property type="match status" value="1"/>
</dbReference>
<dbReference type="Proteomes" id="UP001157418">
    <property type="component" value="Unassembled WGS sequence"/>
</dbReference>
<dbReference type="PROSITE" id="PS50217">
    <property type="entry name" value="BZIP"/>
    <property type="match status" value="1"/>
</dbReference>
<comment type="subcellular location">
    <subcellularLocation>
        <location evidence="1">Nucleus</location>
    </subcellularLocation>
</comment>
<dbReference type="PANTHER" id="PTHR45693">
    <property type="entry name" value="TRANSCRIPTION FACTOR TGA9"/>
    <property type="match status" value="1"/>
</dbReference>
<dbReference type="Gene3D" id="1.20.5.170">
    <property type="match status" value="1"/>
</dbReference>
<dbReference type="FunFam" id="1.20.5.170:FF:000019">
    <property type="entry name" value="BZIP family transcription factor"/>
    <property type="match status" value="1"/>
</dbReference>
<feature type="domain" description="BZIP" evidence="10">
    <location>
        <begin position="145"/>
        <end position="189"/>
    </location>
</feature>
<feature type="domain" description="DOG1" evidence="11">
    <location>
        <begin position="162"/>
        <end position="401"/>
    </location>
</feature>
<evidence type="ECO:0000313" key="12">
    <source>
        <dbReference type="EMBL" id="CAH1418547.1"/>
    </source>
</evidence>
<dbReference type="PANTHER" id="PTHR45693:SF15">
    <property type="entry name" value="TGACG-SEQUENCE-SPECIFIC DNA-BINDING PROTEIN TGA-2.1"/>
    <property type="match status" value="1"/>
</dbReference>
<evidence type="ECO:0000259" key="11">
    <source>
        <dbReference type="PROSITE" id="PS51806"/>
    </source>
</evidence>
<evidence type="ECO:0000256" key="6">
    <source>
        <dbReference type="ARBA" id="ARBA00023163"/>
    </source>
</evidence>
<keyword evidence="6" id="KW-0804">Transcription</keyword>
<keyword evidence="8" id="KW-0175">Coiled coil</keyword>
<evidence type="ECO:0000259" key="10">
    <source>
        <dbReference type="PROSITE" id="PS50217"/>
    </source>
</evidence>
<name>A0AAU9LYB1_9ASTR</name>
<evidence type="ECO:0000256" key="1">
    <source>
        <dbReference type="ARBA" id="ARBA00004123"/>
    </source>
</evidence>
<evidence type="ECO:0000256" key="7">
    <source>
        <dbReference type="ARBA" id="ARBA00023242"/>
    </source>
</evidence>
<comment type="caution">
    <text evidence="12">The sequence shown here is derived from an EMBL/GenBank/DDBJ whole genome shotgun (WGS) entry which is preliminary data.</text>
</comment>
<dbReference type="InterPro" id="IPR046347">
    <property type="entry name" value="bZIP_sf"/>
</dbReference>
<dbReference type="SMART" id="SM00338">
    <property type="entry name" value="BRLZ"/>
    <property type="match status" value="1"/>
</dbReference>
<dbReference type="AlphaFoldDB" id="A0AAU9LYB1"/>
<comment type="similarity">
    <text evidence="2">Belongs to the bZIP family.</text>
</comment>
<keyword evidence="7" id="KW-0539">Nucleus</keyword>
<evidence type="ECO:0000313" key="13">
    <source>
        <dbReference type="Proteomes" id="UP001157418"/>
    </source>
</evidence>
<evidence type="ECO:0000256" key="3">
    <source>
        <dbReference type="ARBA" id="ARBA00023015"/>
    </source>
</evidence>
<dbReference type="PROSITE" id="PS00036">
    <property type="entry name" value="BZIP_BASIC"/>
    <property type="match status" value="1"/>
</dbReference>
<feature type="region of interest" description="Disordered" evidence="9">
    <location>
        <begin position="1"/>
        <end position="22"/>
    </location>
</feature>
<evidence type="ECO:0000256" key="9">
    <source>
        <dbReference type="SAM" id="MobiDB-lite"/>
    </source>
</evidence>
<dbReference type="GO" id="GO:0005634">
    <property type="term" value="C:nucleus"/>
    <property type="evidence" value="ECO:0007669"/>
    <property type="project" value="UniProtKB-SubCell"/>
</dbReference>
<keyword evidence="13" id="KW-1185">Reference proteome</keyword>
<dbReference type="GO" id="GO:0043565">
    <property type="term" value="F:sequence-specific DNA binding"/>
    <property type="evidence" value="ECO:0007669"/>
    <property type="project" value="InterPro"/>
</dbReference>
<feature type="coiled-coil region" evidence="8">
    <location>
        <begin position="166"/>
        <end position="193"/>
    </location>
</feature>
<gene>
    <name evidence="12" type="ORF">LVIROSA_LOCUS6135</name>
</gene>
<sequence>MGSKSLKVGGKANTSVGGSMPSFVSQIPISNSNGVESNAGQSSRVSNFGSPEHSLGFRGVYNSTALINQSVHPDLQFGTYDKMLQGQNSNREAWLESNIMGDGSPHTDTSTEMDPDDNNQSFDIVPSNPFMASGSSDKQKEKFPEQKTLRRLAQNREAARKSRLRKKAYVQQLENSRLKLTQLEQEVQRARKQGVVISNSSDQTQPNGGSLAFVAEYSRWLEEQSKHISELRTAVTSHRSDNELRSLVENATSHFNERCFLWIGGFRSSELLKLLVSHLEPLTEQQLASIDHLQQTSLQAEEALSQGMDALQQSLAQTLASDAPVVPAGSSGMANYMGQMAMAMGKLGSLENFLRQADHLREKTLQQMHTILTTRQSARALLAINDYFSRLRALSTLWLARPQERKETPKKEKGSGHISLPRDHLVGLIVASPLPSVGPLLCSPHLRIRGVSKVEDR</sequence>
<proteinExistence type="inferred from homology"/>
<dbReference type="InterPro" id="IPR025422">
    <property type="entry name" value="TGA_domain"/>
</dbReference>
<evidence type="ECO:0000256" key="2">
    <source>
        <dbReference type="ARBA" id="ARBA00007163"/>
    </source>
</evidence>